<organism evidence="1 2">
    <name type="scientific">Desulfobacula toluolica (strain DSM 7467 / Tol2)</name>
    <dbReference type="NCBI Taxonomy" id="651182"/>
    <lineage>
        <taxon>Bacteria</taxon>
        <taxon>Pseudomonadati</taxon>
        <taxon>Thermodesulfobacteriota</taxon>
        <taxon>Desulfobacteria</taxon>
        <taxon>Desulfobacterales</taxon>
        <taxon>Desulfobacteraceae</taxon>
        <taxon>Desulfobacula</taxon>
    </lineage>
</organism>
<dbReference type="Proteomes" id="UP000007347">
    <property type="component" value="Chromosome"/>
</dbReference>
<dbReference type="SUPFAM" id="SSF52402">
    <property type="entry name" value="Adenine nucleotide alpha hydrolases-like"/>
    <property type="match status" value="1"/>
</dbReference>
<protein>
    <recommendedName>
        <fullName evidence="3">UspA domain-containing protein</fullName>
    </recommendedName>
</protein>
<proteinExistence type="predicted"/>
<gene>
    <name evidence="1" type="ordered locus">TOL2_C03290</name>
</gene>
<dbReference type="KEGG" id="dto:TOL2_C03290"/>
<dbReference type="InterPro" id="IPR014729">
    <property type="entry name" value="Rossmann-like_a/b/a_fold"/>
</dbReference>
<evidence type="ECO:0000313" key="2">
    <source>
        <dbReference type="Proteomes" id="UP000007347"/>
    </source>
</evidence>
<dbReference type="OrthoDB" id="5420527at2"/>
<sequence>MKTNVLIGVSDSVIFREVLNRFIILPFDKAKLTITLVHVFRKATNSEQLLGNNYIFRQIERFANLLDLTKNILIQNGYQEEQVAVKLIETPYPTVSEGLIDQFKKGDYHMAVLGRKRMSKAEEFVLGDPCTKLIRYLENTCVLIIKGK</sequence>
<dbReference type="HOGENOM" id="CLU_1658013_0_0_7"/>
<dbReference type="Gene3D" id="3.40.50.620">
    <property type="entry name" value="HUPs"/>
    <property type="match status" value="1"/>
</dbReference>
<dbReference type="STRING" id="651182.TOL2_C03290"/>
<accession>K0N308</accession>
<reference evidence="1 2" key="1">
    <citation type="journal article" date="2013" name="Environ. Microbiol.">
        <title>Complete genome, catabolic sub-proteomes and key-metabolites of Desulfobacula toluolica Tol2, a marine, aromatic compound-degrading, sulfate-reducing bacterium.</title>
        <authorList>
            <person name="Wohlbrand L."/>
            <person name="Jacob J.H."/>
            <person name="Kube M."/>
            <person name="Mussmann M."/>
            <person name="Jarling R."/>
            <person name="Beck A."/>
            <person name="Amann R."/>
            <person name="Wilkes H."/>
            <person name="Reinhardt R."/>
            <person name="Rabus R."/>
        </authorList>
    </citation>
    <scope>NUCLEOTIDE SEQUENCE [LARGE SCALE GENOMIC DNA]</scope>
    <source>
        <strain evidence="2">DSM 7467 / Tol2</strain>
    </source>
</reference>
<evidence type="ECO:0008006" key="3">
    <source>
        <dbReference type="Google" id="ProtNLM"/>
    </source>
</evidence>
<name>K0N308_DESTT</name>
<keyword evidence="2" id="KW-1185">Reference proteome</keyword>
<dbReference type="EMBL" id="FO203503">
    <property type="protein sequence ID" value="CCK78499.1"/>
    <property type="molecule type" value="Genomic_DNA"/>
</dbReference>
<dbReference type="AlphaFoldDB" id="K0N308"/>
<evidence type="ECO:0000313" key="1">
    <source>
        <dbReference type="EMBL" id="CCK78499.1"/>
    </source>
</evidence>
<dbReference type="RefSeq" id="WP_014955856.1">
    <property type="nucleotide sequence ID" value="NC_018645.1"/>
</dbReference>